<dbReference type="EMBL" id="AP031322">
    <property type="protein sequence ID" value="BFH72312.1"/>
    <property type="molecule type" value="Genomic_DNA"/>
</dbReference>
<dbReference type="GeneID" id="92353186"/>
<dbReference type="SUPFAM" id="SSF54637">
    <property type="entry name" value="Thioesterase/thiol ester dehydrase-isomerase"/>
    <property type="match status" value="1"/>
</dbReference>
<evidence type="ECO:0000313" key="4">
    <source>
        <dbReference type="EMBL" id="BFH72312.1"/>
    </source>
</evidence>
<reference evidence="4" key="1">
    <citation type="submission" date="2024-03" db="EMBL/GenBank/DDBJ databases">
        <title>Complete genome sequence of Sulfurisphaera javensis strain KD-1.</title>
        <authorList>
            <person name="Sakai H."/>
            <person name="Nur N."/>
            <person name="Suwanto A."/>
            <person name="Kurosawa N."/>
        </authorList>
    </citation>
    <scope>NUCLEOTIDE SEQUENCE</scope>
    <source>
        <strain evidence="4">KD-1</strain>
    </source>
</reference>
<evidence type="ECO:0000256" key="2">
    <source>
        <dbReference type="ARBA" id="ARBA00022801"/>
    </source>
</evidence>
<dbReference type="CDD" id="cd03443">
    <property type="entry name" value="PaaI_thioesterase"/>
    <property type="match status" value="1"/>
</dbReference>
<gene>
    <name evidence="4" type="ORF">SJAV_02560</name>
</gene>
<dbReference type="InterPro" id="IPR006683">
    <property type="entry name" value="Thioestr_dom"/>
</dbReference>
<dbReference type="PANTHER" id="PTHR21660:SF1">
    <property type="entry name" value="ACYL-COENZYME A THIOESTERASE 13"/>
    <property type="match status" value="1"/>
</dbReference>
<dbReference type="PANTHER" id="PTHR21660">
    <property type="entry name" value="THIOESTERASE SUPERFAMILY MEMBER-RELATED"/>
    <property type="match status" value="1"/>
</dbReference>
<dbReference type="InterPro" id="IPR039298">
    <property type="entry name" value="ACOT13"/>
</dbReference>
<sequence>MITEEEVNKLLSQHEALFRFIGAKFEKIDRGIAKLTFEYKEDLTRIGGILHGAIIFAAMDYAGSYAVRTLDVQEAYTLEFNIIFLKAMKTPPFSFLAKVIRETKRYAYVEVEGFDGDNELCAKGNGIWHLIRN</sequence>
<dbReference type="Gene3D" id="3.10.129.10">
    <property type="entry name" value="Hotdog Thioesterase"/>
    <property type="match status" value="1"/>
</dbReference>
<comment type="similarity">
    <text evidence="1">Belongs to the thioesterase PaaI family.</text>
</comment>
<evidence type="ECO:0000259" key="3">
    <source>
        <dbReference type="Pfam" id="PF03061"/>
    </source>
</evidence>
<dbReference type="InterPro" id="IPR003736">
    <property type="entry name" value="PAAI_dom"/>
</dbReference>
<name>A0AAT9GN39_9CREN</name>
<accession>A0AAT9GN39</accession>
<dbReference type="Pfam" id="PF03061">
    <property type="entry name" value="4HBT"/>
    <property type="match status" value="1"/>
</dbReference>
<feature type="domain" description="Thioesterase" evidence="3">
    <location>
        <begin position="47"/>
        <end position="122"/>
    </location>
</feature>
<dbReference type="AlphaFoldDB" id="A0AAT9GN39"/>
<dbReference type="NCBIfam" id="TIGR00369">
    <property type="entry name" value="unchar_dom_1"/>
    <property type="match status" value="1"/>
</dbReference>
<dbReference type="InterPro" id="IPR029069">
    <property type="entry name" value="HotDog_dom_sf"/>
</dbReference>
<organism evidence="4">
    <name type="scientific">Sulfurisphaera javensis</name>
    <dbReference type="NCBI Taxonomy" id="2049879"/>
    <lineage>
        <taxon>Archaea</taxon>
        <taxon>Thermoproteota</taxon>
        <taxon>Thermoprotei</taxon>
        <taxon>Sulfolobales</taxon>
        <taxon>Sulfolobaceae</taxon>
        <taxon>Sulfurisphaera</taxon>
    </lineage>
</organism>
<protein>
    <submittedName>
        <fullName evidence="4">PaaI family thioesterase</fullName>
    </submittedName>
</protein>
<dbReference type="KEGG" id="sjv:SJAV_02560"/>
<dbReference type="RefSeq" id="WP_369610545.1">
    <property type="nucleotide sequence ID" value="NZ_AP031322.1"/>
</dbReference>
<keyword evidence="2" id="KW-0378">Hydrolase</keyword>
<evidence type="ECO:0000256" key="1">
    <source>
        <dbReference type="ARBA" id="ARBA00008324"/>
    </source>
</evidence>
<dbReference type="GO" id="GO:0047617">
    <property type="term" value="F:fatty acyl-CoA hydrolase activity"/>
    <property type="evidence" value="ECO:0007669"/>
    <property type="project" value="InterPro"/>
</dbReference>
<proteinExistence type="inferred from homology"/>